<feature type="compositionally biased region" description="Polar residues" evidence="1">
    <location>
        <begin position="160"/>
        <end position="171"/>
    </location>
</feature>
<feature type="transmembrane region" description="Helical" evidence="2">
    <location>
        <begin position="13"/>
        <end position="34"/>
    </location>
</feature>
<feature type="compositionally biased region" description="Basic residues" evidence="1">
    <location>
        <begin position="334"/>
        <end position="345"/>
    </location>
</feature>
<dbReference type="Proteomes" id="UP000664169">
    <property type="component" value="Unassembled WGS sequence"/>
</dbReference>
<evidence type="ECO:0000313" key="3">
    <source>
        <dbReference type="EMBL" id="CAF9926609.1"/>
    </source>
</evidence>
<keyword evidence="2" id="KW-0812">Transmembrane</keyword>
<comment type="caution">
    <text evidence="3">The sequence shown here is derived from an EMBL/GenBank/DDBJ whole genome shotgun (WGS) entry which is preliminary data.</text>
</comment>
<dbReference type="EMBL" id="CAJPDQ010000025">
    <property type="protein sequence ID" value="CAF9926609.1"/>
    <property type="molecule type" value="Genomic_DNA"/>
</dbReference>
<evidence type="ECO:0000256" key="2">
    <source>
        <dbReference type="SAM" id="Phobius"/>
    </source>
</evidence>
<dbReference type="PANTHER" id="PTHR40623:SF2">
    <property type="entry name" value="INTEGRAL MEMBRANE PROTEIN"/>
    <property type="match status" value="1"/>
</dbReference>
<feature type="compositionally biased region" description="Low complexity" evidence="1">
    <location>
        <begin position="131"/>
        <end position="141"/>
    </location>
</feature>
<dbReference type="PANTHER" id="PTHR40623">
    <property type="entry name" value="INTEGRAL MEMBRANE PROTEIN"/>
    <property type="match status" value="1"/>
</dbReference>
<feature type="compositionally biased region" description="Low complexity" evidence="1">
    <location>
        <begin position="93"/>
        <end position="105"/>
    </location>
</feature>
<protein>
    <submittedName>
        <fullName evidence="3">Uncharacterized protein</fullName>
    </submittedName>
</protein>
<gene>
    <name evidence="3" type="ORF">GOMPHAMPRED_004187</name>
</gene>
<feature type="region of interest" description="Disordered" evidence="1">
    <location>
        <begin position="93"/>
        <end position="173"/>
    </location>
</feature>
<sequence>MTFFNDWALWVKMVFVLAIAIFLTLIAGLIKLAYDHAQLRKFARIEKEKLEEQPMVEEFARQRRGRQDVPFGVRAIESGIEVEGVWISRNNSPASSAPASPLLSPQVKGKSASRSSEPVSLQIPEQAQRRSGSPSGSSVGSFERATSAERLDSLSALDLPSTSRPTYQPRQPSALRFSTADQLEAGQLPSRSVSDSSKSSTEDLSSHALQSHSYQQVREPSYYRPKGSGYGGSGPSSPAIVRPEYVQPGHSNRNSNIVQGYTYAPADQYQSPPHPQRFHGTSYAQSNNSDSLSNTHAANDRSYTDSQSSRTSRLESIELMDSPMTDLSPEKAKRSTRKLQKKQTK</sequence>
<evidence type="ECO:0000313" key="4">
    <source>
        <dbReference type="Proteomes" id="UP000664169"/>
    </source>
</evidence>
<dbReference type="AlphaFoldDB" id="A0A8H3FNN3"/>
<keyword evidence="2" id="KW-1133">Transmembrane helix</keyword>
<accession>A0A8H3FNN3</accession>
<feature type="compositionally biased region" description="Polar residues" evidence="1">
    <location>
        <begin position="207"/>
        <end position="218"/>
    </location>
</feature>
<keyword evidence="2" id="KW-0472">Membrane</keyword>
<feature type="compositionally biased region" description="Low complexity" evidence="1">
    <location>
        <begin position="190"/>
        <end position="199"/>
    </location>
</feature>
<proteinExistence type="predicted"/>
<feature type="compositionally biased region" description="Polar residues" evidence="1">
    <location>
        <begin position="249"/>
        <end position="259"/>
    </location>
</feature>
<feature type="compositionally biased region" description="Polar residues" evidence="1">
    <location>
        <begin position="282"/>
        <end position="297"/>
    </location>
</feature>
<dbReference type="OrthoDB" id="5426165at2759"/>
<name>A0A8H3FNN3_9LECA</name>
<reference evidence="3" key="1">
    <citation type="submission" date="2021-03" db="EMBL/GenBank/DDBJ databases">
        <authorList>
            <person name="Tagirdzhanova G."/>
        </authorList>
    </citation>
    <scope>NUCLEOTIDE SEQUENCE</scope>
</reference>
<evidence type="ECO:0000256" key="1">
    <source>
        <dbReference type="SAM" id="MobiDB-lite"/>
    </source>
</evidence>
<keyword evidence="4" id="KW-1185">Reference proteome</keyword>
<feature type="region of interest" description="Disordered" evidence="1">
    <location>
        <begin position="185"/>
        <end position="345"/>
    </location>
</feature>
<organism evidence="3 4">
    <name type="scientific">Gomphillus americanus</name>
    <dbReference type="NCBI Taxonomy" id="1940652"/>
    <lineage>
        <taxon>Eukaryota</taxon>
        <taxon>Fungi</taxon>
        <taxon>Dikarya</taxon>
        <taxon>Ascomycota</taxon>
        <taxon>Pezizomycotina</taxon>
        <taxon>Lecanoromycetes</taxon>
        <taxon>OSLEUM clade</taxon>
        <taxon>Ostropomycetidae</taxon>
        <taxon>Ostropales</taxon>
        <taxon>Graphidaceae</taxon>
        <taxon>Gomphilloideae</taxon>
        <taxon>Gomphillus</taxon>
    </lineage>
</organism>
<feature type="compositionally biased region" description="Polar residues" evidence="1">
    <location>
        <begin position="112"/>
        <end position="125"/>
    </location>
</feature>